<dbReference type="EMBL" id="BMVG01000037">
    <property type="protein sequence ID" value="GHE12966.1"/>
    <property type="molecule type" value="Genomic_DNA"/>
</dbReference>
<comment type="caution">
    <text evidence="2">The sequence shown here is derived from an EMBL/GenBank/DDBJ whole genome shotgun (WGS) entry which is preliminary data.</text>
</comment>
<protein>
    <submittedName>
        <fullName evidence="2">Uncharacterized protein</fullName>
    </submittedName>
</protein>
<feature type="compositionally biased region" description="Polar residues" evidence="1">
    <location>
        <begin position="1"/>
        <end position="10"/>
    </location>
</feature>
<dbReference type="AlphaFoldDB" id="A0A918YS09"/>
<feature type="region of interest" description="Disordered" evidence="1">
    <location>
        <begin position="1"/>
        <end position="27"/>
    </location>
</feature>
<dbReference type="Proteomes" id="UP000655443">
    <property type="component" value="Unassembled WGS sequence"/>
</dbReference>
<proteinExistence type="predicted"/>
<name>A0A918YS09_9ACTN</name>
<keyword evidence="3" id="KW-1185">Reference proteome</keyword>
<reference evidence="2" key="1">
    <citation type="journal article" date="2014" name="Int. J. Syst. Evol. Microbiol.">
        <title>Complete genome sequence of Corynebacterium casei LMG S-19264T (=DSM 44701T), isolated from a smear-ripened cheese.</title>
        <authorList>
            <consortium name="US DOE Joint Genome Institute (JGI-PGF)"/>
            <person name="Walter F."/>
            <person name="Albersmeier A."/>
            <person name="Kalinowski J."/>
            <person name="Ruckert C."/>
        </authorList>
    </citation>
    <scope>NUCLEOTIDE SEQUENCE</scope>
    <source>
        <strain evidence="2">JCM 4714</strain>
    </source>
</reference>
<evidence type="ECO:0000313" key="2">
    <source>
        <dbReference type="EMBL" id="GHE12966.1"/>
    </source>
</evidence>
<reference evidence="2" key="2">
    <citation type="submission" date="2020-09" db="EMBL/GenBank/DDBJ databases">
        <authorList>
            <person name="Sun Q."/>
            <person name="Ohkuma M."/>
        </authorList>
    </citation>
    <scope>NUCLEOTIDE SEQUENCE</scope>
    <source>
        <strain evidence="2">JCM 4714</strain>
    </source>
</reference>
<sequence length="73" mass="7731">MSPNVTTDQSIEPPIYGPAVGVPPHGEHNRLLTTAEAADDIVQPSDNVAGICARPPLPGRPPAYSEGTIHYSW</sequence>
<gene>
    <name evidence="2" type="ORF">GCM10010339_78380</name>
</gene>
<evidence type="ECO:0000313" key="3">
    <source>
        <dbReference type="Proteomes" id="UP000655443"/>
    </source>
</evidence>
<feature type="region of interest" description="Disordered" evidence="1">
    <location>
        <begin position="52"/>
        <end position="73"/>
    </location>
</feature>
<evidence type="ECO:0000256" key="1">
    <source>
        <dbReference type="SAM" id="MobiDB-lite"/>
    </source>
</evidence>
<accession>A0A918YS09</accession>
<organism evidence="2 3">
    <name type="scientific">Streptomyces alanosinicus</name>
    <dbReference type="NCBI Taxonomy" id="68171"/>
    <lineage>
        <taxon>Bacteria</taxon>
        <taxon>Bacillati</taxon>
        <taxon>Actinomycetota</taxon>
        <taxon>Actinomycetes</taxon>
        <taxon>Kitasatosporales</taxon>
        <taxon>Streptomycetaceae</taxon>
        <taxon>Streptomyces</taxon>
    </lineage>
</organism>